<dbReference type="PANTHER" id="PTHR10625">
    <property type="entry name" value="HISTONE DEACETYLASE HDAC1-RELATED"/>
    <property type="match status" value="1"/>
</dbReference>
<keyword evidence="4" id="KW-0678">Repressor</keyword>
<dbReference type="SUPFAM" id="SSF52768">
    <property type="entry name" value="Arginase/deacetylase"/>
    <property type="match status" value="1"/>
</dbReference>
<dbReference type="GO" id="GO:0031507">
    <property type="term" value="P:heterochromatin formation"/>
    <property type="evidence" value="ECO:0007669"/>
    <property type="project" value="TreeGrafter"/>
</dbReference>
<dbReference type="EMBL" id="KQ474079">
    <property type="protein sequence ID" value="KPV75004.1"/>
    <property type="molecule type" value="Genomic_DNA"/>
</dbReference>
<dbReference type="AlphaFoldDB" id="A0A194S3A3"/>
<keyword evidence="13" id="KW-1185">Reference proteome</keyword>
<dbReference type="GeneID" id="28977504"/>
<dbReference type="OMA" id="DVPAGNM"/>
<organism evidence="12 13">
    <name type="scientific">Rhodotorula graminis (strain WP1)</name>
    <dbReference type="NCBI Taxonomy" id="578459"/>
    <lineage>
        <taxon>Eukaryota</taxon>
        <taxon>Fungi</taxon>
        <taxon>Dikarya</taxon>
        <taxon>Basidiomycota</taxon>
        <taxon>Pucciniomycotina</taxon>
        <taxon>Microbotryomycetes</taxon>
        <taxon>Sporidiobolales</taxon>
        <taxon>Sporidiobolaceae</taxon>
        <taxon>Rhodotorula</taxon>
    </lineage>
</organism>
<dbReference type="InterPro" id="IPR023801">
    <property type="entry name" value="His_deacetylse_dom"/>
</dbReference>
<accession>A0A194S3A3</accession>
<dbReference type="GO" id="GO:0141221">
    <property type="term" value="F:histone deacetylase activity, hydrolytic mechanism"/>
    <property type="evidence" value="ECO:0007669"/>
    <property type="project" value="UniProtKB-EC"/>
</dbReference>
<evidence type="ECO:0000256" key="3">
    <source>
        <dbReference type="ARBA" id="ARBA00012111"/>
    </source>
</evidence>
<evidence type="ECO:0000256" key="4">
    <source>
        <dbReference type="ARBA" id="ARBA00022491"/>
    </source>
</evidence>
<dbReference type="OrthoDB" id="73273at2759"/>
<evidence type="ECO:0000256" key="1">
    <source>
        <dbReference type="ARBA" id="ARBA00004123"/>
    </source>
</evidence>
<feature type="region of interest" description="Disordered" evidence="10">
    <location>
        <begin position="80"/>
        <end position="134"/>
    </location>
</feature>
<dbReference type="InterPro" id="IPR023696">
    <property type="entry name" value="Ureohydrolase_dom_sf"/>
</dbReference>
<comment type="similarity">
    <text evidence="2">Belongs to the histone deacetylase family. HD type 1 subfamily.</text>
</comment>
<evidence type="ECO:0000256" key="9">
    <source>
        <dbReference type="ARBA" id="ARBA00023242"/>
    </source>
</evidence>
<dbReference type="Proteomes" id="UP000053890">
    <property type="component" value="Unassembled WGS sequence"/>
</dbReference>
<keyword evidence="9" id="KW-0539">Nucleus</keyword>
<sequence>MQRRVSYVHSDALTQAADRLPSNLGRATLVDRLISSLDLIIIDPDTAAPAERGRARTVPPQPATRADLVRFHDPRYIDAILGTHDDDSSSSSSSSDASSSSSPPPQPTFGLASDSIERPNKRRKTDTDTLGLQDDCPVFAGLPDYARLVAGASMTAARELRDGRADIAINWTGGRHHGKRGEAAGFCYVNDIVLAIMELRSAPQRALPPSSSPSPSPPSSPRPLDDAPSASSPPPSAPATYPSRISRVLYLDLDLHHGDGVESAFLASPYVLTLSTHLHAPLFYPATGALESTGPPGEPRAKGAYHALNVPLEPGAGEDTLRRVWASCVERVKEAFQPDAVVLQLGTDGLAGDPCKEWNLSLSALGFAVERVLSWNKRTLLLGGGGYHSPNAARAWAYLTSVALGRPLPLDTPIPPDLPSSTYELFGPDWTLDVPEAYGVRDRNGDESLGRVESAFEGSGVELP</sequence>
<feature type="compositionally biased region" description="Low complexity" evidence="10">
    <location>
        <begin position="89"/>
        <end position="101"/>
    </location>
</feature>
<evidence type="ECO:0000256" key="2">
    <source>
        <dbReference type="ARBA" id="ARBA00006457"/>
    </source>
</evidence>
<dbReference type="RefSeq" id="XP_018271053.1">
    <property type="nucleotide sequence ID" value="XM_018417056.1"/>
</dbReference>
<keyword evidence="8" id="KW-0804">Transcription</keyword>
<dbReference type="Gene3D" id="3.40.800.20">
    <property type="entry name" value="Histone deacetylase domain"/>
    <property type="match status" value="1"/>
</dbReference>
<evidence type="ECO:0000256" key="8">
    <source>
        <dbReference type="ARBA" id="ARBA00023163"/>
    </source>
</evidence>
<keyword evidence="6" id="KW-0156">Chromatin regulator</keyword>
<dbReference type="EC" id="3.5.1.98" evidence="3"/>
<comment type="subcellular location">
    <subcellularLocation>
        <location evidence="1">Nucleus</location>
    </subcellularLocation>
</comment>
<evidence type="ECO:0000256" key="10">
    <source>
        <dbReference type="SAM" id="MobiDB-lite"/>
    </source>
</evidence>
<gene>
    <name evidence="12" type="ORF">RHOBADRAFT_53914</name>
</gene>
<dbReference type="PANTHER" id="PTHR10625:SF14">
    <property type="entry name" value="HISTONE DEACETYLASE 8"/>
    <property type="match status" value="1"/>
</dbReference>
<dbReference type="STRING" id="578459.A0A194S3A3"/>
<dbReference type="InterPro" id="IPR037138">
    <property type="entry name" value="His_deacetylse_dom_sf"/>
</dbReference>
<evidence type="ECO:0000256" key="5">
    <source>
        <dbReference type="ARBA" id="ARBA00022801"/>
    </source>
</evidence>
<feature type="region of interest" description="Disordered" evidence="10">
    <location>
        <begin position="443"/>
        <end position="464"/>
    </location>
</feature>
<dbReference type="PRINTS" id="PR01270">
    <property type="entry name" value="HDASUPER"/>
</dbReference>
<dbReference type="Pfam" id="PF00850">
    <property type="entry name" value="Hist_deacetyl"/>
    <property type="match status" value="2"/>
</dbReference>
<evidence type="ECO:0000256" key="7">
    <source>
        <dbReference type="ARBA" id="ARBA00023015"/>
    </source>
</evidence>
<name>A0A194S3A3_RHOGW</name>
<protein>
    <recommendedName>
        <fullName evidence="3">histone deacetylase</fullName>
        <ecNumber evidence="3">3.5.1.98</ecNumber>
    </recommendedName>
</protein>
<dbReference type="InterPro" id="IPR000286">
    <property type="entry name" value="HDACs"/>
</dbReference>
<evidence type="ECO:0000313" key="12">
    <source>
        <dbReference type="EMBL" id="KPV75004.1"/>
    </source>
</evidence>
<evidence type="ECO:0000259" key="11">
    <source>
        <dbReference type="Pfam" id="PF00850"/>
    </source>
</evidence>
<feature type="compositionally biased region" description="Pro residues" evidence="10">
    <location>
        <begin position="210"/>
        <end position="221"/>
    </location>
</feature>
<keyword evidence="5" id="KW-0378">Hydrolase</keyword>
<evidence type="ECO:0000313" key="13">
    <source>
        <dbReference type="Proteomes" id="UP000053890"/>
    </source>
</evidence>
<keyword evidence="7" id="KW-0805">Transcription regulation</keyword>
<feature type="domain" description="Histone deacetylase" evidence="11">
    <location>
        <begin position="55"/>
        <end position="201"/>
    </location>
</feature>
<dbReference type="GO" id="GO:0005634">
    <property type="term" value="C:nucleus"/>
    <property type="evidence" value="ECO:0007669"/>
    <property type="project" value="UniProtKB-SubCell"/>
</dbReference>
<proteinExistence type="inferred from homology"/>
<feature type="domain" description="Histone deacetylase" evidence="11">
    <location>
        <begin position="244"/>
        <end position="401"/>
    </location>
</feature>
<feature type="region of interest" description="Disordered" evidence="10">
    <location>
        <begin position="204"/>
        <end position="240"/>
    </location>
</feature>
<evidence type="ECO:0000256" key="6">
    <source>
        <dbReference type="ARBA" id="ARBA00022853"/>
    </source>
</evidence>
<reference evidence="12 13" key="1">
    <citation type="journal article" date="2015" name="Front. Microbiol.">
        <title>Genome sequence of the plant growth promoting endophytic yeast Rhodotorula graminis WP1.</title>
        <authorList>
            <person name="Firrincieli A."/>
            <person name="Otillar R."/>
            <person name="Salamov A."/>
            <person name="Schmutz J."/>
            <person name="Khan Z."/>
            <person name="Redman R.S."/>
            <person name="Fleck N.D."/>
            <person name="Lindquist E."/>
            <person name="Grigoriev I.V."/>
            <person name="Doty S.L."/>
        </authorList>
    </citation>
    <scope>NUCLEOTIDE SEQUENCE [LARGE SCALE GENOMIC DNA]</scope>
    <source>
        <strain evidence="12 13">WP1</strain>
    </source>
</reference>